<sequence length="351" mass="37301">MASRMREVPPGFAFDKEHPVVPIPFRAWIGDRRFEGRGLSVAAAQVTLDAPPDPALLNSRHVARLAFDFEDFSISLYPEIAVGEGAGPGELTLRFLEPTGPHLPQLRYILNSFIAGDFVSLGAMMAYSGPTRPKDPKAKDGGKSRRYLRSIAAIGLSLALIAAAGQTLLQRYTQSYEARPAFINRAGNDMRATSAGQITYLNTAAGAGEVVYSISANSGDVLNFQLPCDCEVSVVDGIFEGATVLPGDPILSIFDSSVNVRVESLMSVEGVSKAMGGEQVLLDLSDGRSVPVRVLLSAATDAAAARGDLYLPVTMVAESGDFDVDDIGKTARIRLVRPVFGGSLAWPGGQQ</sequence>
<dbReference type="Proteomes" id="UP000474957">
    <property type="component" value="Unassembled WGS sequence"/>
</dbReference>
<keyword evidence="1" id="KW-0472">Membrane</keyword>
<gene>
    <name evidence="2" type="ORF">GE300_04240</name>
</gene>
<keyword evidence="1" id="KW-0812">Transmembrane</keyword>
<name>A0A6L5YWX7_9RHOB</name>
<organism evidence="2 3">
    <name type="scientific">Halovulum marinum</name>
    <dbReference type="NCBI Taxonomy" id="2662447"/>
    <lineage>
        <taxon>Bacteria</taxon>
        <taxon>Pseudomonadati</taxon>
        <taxon>Pseudomonadota</taxon>
        <taxon>Alphaproteobacteria</taxon>
        <taxon>Rhodobacterales</taxon>
        <taxon>Paracoccaceae</taxon>
        <taxon>Halovulum</taxon>
    </lineage>
</organism>
<keyword evidence="1" id="KW-1133">Transmembrane helix</keyword>
<feature type="transmembrane region" description="Helical" evidence="1">
    <location>
        <begin position="147"/>
        <end position="169"/>
    </location>
</feature>
<evidence type="ECO:0000313" key="3">
    <source>
        <dbReference type="Proteomes" id="UP000474957"/>
    </source>
</evidence>
<evidence type="ECO:0000313" key="2">
    <source>
        <dbReference type="EMBL" id="MSU88831.1"/>
    </source>
</evidence>
<proteinExistence type="predicted"/>
<protein>
    <recommendedName>
        <fullName evidence="4">HlyD family secretion protein</fullName>
    </recommendedName>
</protein>
<reference evidence="2 3" key="1">
    <citation type="submission" date="2019-10" db="EMBL/GenBank/DDBJ databases">
        <title>Cognatihalovulum marinum gen. nov. sp. nov., a new member of the family Rhodobacteraceae isolated from deep seawater of the Northwest Indian Ocean.</title>
        <authorList>
            <person name="Ruan C."/>
            <person name="Wang J."/>
            <person name="Zheng X."/>
            <person name="Song L."/>
            <person name="Zhu Y."/>
            <person name="Huang Y."/>
            <person name="Lu Z."/>
            <person name="Du W."/>
            <person name="Huang L."/>
            <person name="Dai X."/>
        </authorList>
    </citation>
    <scope>NUCLEOTIDE SEQUENCE [LARGE SCALE GENOMIC DNA]</scope>
    <source>
        <strain evidence="2 3">2CG4</strain>
    </source>
</reference>
<comment type="caution">
    <text evidence="2">The sequence shown here is derived from an EMBL/GenBank/DDBJ whole genome shotgun (WGS) entry which is preliminary data.</text>
</comment>
<evidence type="ECO:0000256" key="1">
    <source>
        <dbReference type="SAM" id="Phobius"/>
    </source>
</evidence>
<keyword evidence="3" id="KW-1185">Reference proteome</keyword>
<dbReference type="AlphaFoldDB" id="A0A6L5YWX7"/>
<dbReference type="EMBL" id="WIND01000002">
    <property type="protein sequence ID" value="MSU88831.1"/>
    <property type="molecule type" value="Genomic_DNA"/>
</dbReference>
<dbReference type="RefSeq" id="WP_154445222.1">
    <property type="nucleotide sequence ID" value="NZ_WIND01000002.1"/>
</dbReference>
<accession>A0A6L5YWX7</accession>
<evidence type="ECO:0008006" key="4">
    <source>
        <dbReference type="Google" id="ProtNLM"/>
    </source>
</evidence>